<keyword evidence="2" id="KW-0808">Transferase</keyword>
<dbReference type="Pfam" id="PF02458">
    <property type="entry name" value="Transferase"/>
    <property type="match status" value="1"/>
</dbReference>
<accession>A0AAD5IK50</accession>
<dbReference type="Gene3D" id="3.30.559.10">
    <property type="entry name" value="Chloramphenicol acetyltransferase-like domain"/>
    <property type="match status" value="1"/>
</dbReference>
<evidence type="ECO:0000313" key="5">
    <source>
        <dbReference type="Proteomes" id="UP001064489"/>
    </source>
</evidence>
<dbReference type="EMBL" id="JAJSOW010000105">
    <property type="protein sequence ID" value="KAI9165819.1"/>
    <property type="molecule type" value="Genomic_DNA"/>
</dbReference>
<organism evidence="4 5">
    <name type="scientific">Acer negundo</name>
    <name type="common">Box elder</name>
    <dbReference type="NCBI Taxonomy" id="4023"/>
    <lineage>
        <taxon>Eukaryota</taxon>
        <taxon>Viridiplantae</taxon>
        <taxon>Streptophyta</taxon>
        <taxon>Embryophyta</taxon>
        <taxon>Tracheophyta</taxon>
        <taxon>Spermatophyta</taxon>
        <taxon>Magnoliopsida</taxon>
        <taxon>eudicotyledons</taxon>
        <taxon>Gunneridae</taxon>
        <taxon>Pentapetalae</taxon>
        <taxon>rosids</taxon>
        <taxon>malvids</taxon>
        <taxon>Sapindales</taxon>
        <taxon>Sapindaceae</taxon>
        <taxon>Hippocastanoideae</taxon>
        <taxon>Acereae</taxon>
        <taxon>Acer</taxon>
    </lineage>
</organism>
<reference evidence="4" key="2">
    <citation type="submission" date="2023-02" db="EMBL/GenBank/DDBJ databases">
        <authorList>
            <person name="Swenson N.G."/>
            <person name="Wegrzyn J.L."/>
            <person name="Mcevoy S.L."/>
        </authorList>
    </citation>
    <scope>NUCLEOTIDE SEQUENCE</scope>
    <source>
        <strain evidence="4">91603</strain>
        <tissue evidence="4">Leaf</tissue>
    </source>
</reference>
<dbReference type="InterPro" id="IPR023213">
    <property type="entry name" value="CAT-like_dom_sf"/>
</dbReference>
<name>A0AAD5IK50_ACENE</name>
<keyword evidence="3" id="KW-0012">Acyltransferase</keyword>
<comment type="caution">
    <text evidence="4">The sequence shown here is derived from an EMBL/GenBank/DDBJ whole genome shotgun (WGS) entry which is preliminary data.</text>
</comment>
<evidence type="ECO:0000256" key="2">
    <source>
        <dbReference type="ARBA" id="ARBA00022679"/>
    </source>
</evidence>
<keyword evidence="5" id="KW-1185">Reference proteome</keyword>
<sequence>MEAHIISREIIRPSSSTPHHLRSYKLSRVDKLFFDISFPIFLFYSGATKNSDHLKTSLSKKLSLYYPFAGRVKDHLSVDFDDYGVDFVGAHVAGDMSQILKQPEVNLLEQLMLYMQNELSSTQFNLAVQIPPSPQTVSLEPPDVVIPWQPSAASTLPLVVVTVRSRHIYRLRQLEPHERLGN</sequence>
<evidence type="ECO:0000256" key="1">
    <source>
        <dbReference type="ARBA" id="ARBA00009861"/>
    </source>
</evidence>
<dbReference type="Proteomes" id="UP001064489">
    <property type="component" value="Chromosome 10"/>
</dbReference>
<dbReference type="PANTHER" id="PTHR31623">
    <property type="entry name" value="F21J9.9"/>
    <property type="match status" value="1"/>
</dbReference>
<proteinExistence type="inferred from homology"/>
<gene>
    <name evidence="4" type="ORF">LWI28_021083</name>
</gene>
<comment type="similarity">
    <text evidence="1">Belongs to the plant acyltransferase family.</text>
</comment>
<evidence type="ECO:0000313" key="4">
    <source>
        <dbReference type="EMBL" id="KAI9165819.1"/>
    </source>
</evidence>
<evidence type="ECO:0000256" key="3">
    <source>
        <dbReference type="ARBA" id="ARBA00023315"/>
    </source>
</evidence>
<dbReference type="GO" id="GO:0016746">
    <property type="term" value="F:acyltransferase activity"/>
    <property type="evidence" value="ECO:0007669"/>
    <property type="project" value="UniProtKB-KW"/>
</dbReference>
<reference evidence="4" key="1">
    <citation type="journal article" date="2022" name="Plant J.">
        <title>Strategies of tolerance reflected in two North American maple genomes.</title>
        <authorList>
            <person name="McEvoy S.L."/>
            <person name="Sezen U.U."/>
            <person name="Trouern-Trend A."/>
            <person name="McMahon S.M."/>
            <person name="Schaberg P.G."/>
            <person name="Yang J."/>
            <person name="Wegrzyn J.L."/>
            <person name="Swenson N.G."/>
        </authorList>
    </citation>
    <scope>NUCLEOTIDE SEQUENCE</scope>
    <source>
        <strain evidence="4">91603</strain>
    </source>
</reference>
<protein>
    <submittedName>
        <fullName evidence="4">Uncharacterized protein</fullName>
    </submittedName>
</protein>
<dbReference type="PANTHER" id="PTHR31623:SF28">
    <property type="entry name" value="BAHD ACYLTRANSFERASE"/>
    <property type="match status" value="1"/>
</dbReference>
<dbReference type="AlphaFoldDB" id="A0AAD5IK50"/>